<keyword evidence="3" id="KW-1185">Reference proteome</keyword>
<dbReference type="InterPro" id="IPR003609">
    <property type="entry name" value="Pan_app"/>
</dbReference>
<dbReference type="Proteomes" id="UP000828390">
    <property type="component" value="Unassembled WGS sequence"/>
</dbReference>
<evidence type="ECO:0000313" key="3">
    <source>
        <dbReference type="Proteomes" id="UP000828390"/>
    </source>
</evidence>
<comment type="caution">
    <text evidence="2">The sequence shown here is derived from an EMBL/GenBank/DDBJ whole genome shotgun (WGS) entry which is preliminary data.</text>
</comment>
<gene>
    <name evidence="2" type="ORF">DPMN_021800</name>
</gene>
<dbReference type="EMBL" id="JAIWYP010000001">
    <property type="protein sequence ID" value="KAH3897608.1"/>
    <property type="molecule type" value="Genomic_DNA"/>
</dbReference>
<feature type="domain" description="Apple" evidence="1">
    <location>
        <begin position="19"/>
        <end position="70"/>
    </location>
</feature>
<accession>A0A9D4NMS2</accession>
<reference evidence="2" key="2">
    <citation type="submission" date="2020-11" db="EMBL/GenBank/DDBJ databases">
        <authorList>
            <person name="McCartney M.A."/>
            <person name="Auch B."/>
            <person name="Kono T."/>
            <person name="Mallez S."/>
            <person name="Becker A."/>
            <person name="Gohl D.M."/>
            <person name="Silverstein K.A.T."/>
            <person name="Koren S."/>
            <person name="Bechman K.B."/>
            <person name="Herman A."/>
            <person name="Abrahante J.E."/>
            <person name="Garbe J."/>
        </authorList>
    </citation>
    <scope>NUCLEOTIDE SEQUENCE</scope>
    <source>
        <strain evidence="2">Duluth1</strain>
        <tissue evidence="2">Whole animal</tissue>
    </source>
</reference>
<sequence length="96" mass="10418">MLVHVLTCSHLQANAIRFFQGYVHIGTAIDVSATKVLSNLLCASSCSKTENCTSAHYNKATLTCSLFDFLAFHPRDVENGITVVNSIAIRENSSAK</sequence>
<proteinExistence type="predicted"/>
<protein>
    <recommendedName>
        <fullName evidence="1">Apple domain-containing protein</fullName>
    </recommendedName>
</protein>
<organism evidence="2 3">
    <name type="scientific">Dreissena polymorpha</name>
    <name type="common">Zebra mussel</name>
    <name type="synonym">Mytilus polymorpha</name>
    <dbReference type="NCBI Taxonomy" id="45954"/>
    <lineage>
        <taxon>Eukaryota</taxon>
        <taxon>Metazoa</taxon>
        <taxon>Spiralia</taxon>
        <taxon>Lophotrochozoa</taxon>
        <taxon>Mollusca</taxon>
        <taxon>Bivalvia</taxon>
        <taxon>Autobranchia</taxon>
        <taxon>Heteroconchia</taxon>
        <taxon>Euheterodonta</taxon>
        <taxon>Imparidentia</taxon>
        <taxon>Neoheterodontei</taxon>
        <taxon>Myida</taxon>
        <taxon>Dreissenoidea</taxon>
        <taxon>Dreissenidae</taxon>
        <taxon>Dreissena</taxon>
    </lineage>
</organism>
<evidence type="ECO:0000313" key="2">
    <source>
        <dbReference type="EMBL" id="KAH3897608.1"/>
    </source>
</evidence>
<dbReference type="AlphaFoldDB" id="A0A9D4NMS2"/>
<dbReference type="SUPFAM" id="SSF57414">
    <property type="entry name" value="Hairpin loop containing domain-like"/>
    <property type="match status" value="1"/>
</dbReference>
<dbReference type="Gene3D" id="3.50.4.10">
    <property type="entry name" value="Hepatocyte Growth Factor"/>
    <property type="match status" value="1"/>
</dbReference>
<evidence type="ECO:0000259" key="1">
    <source>
        <dbReference type="Pfam" id="PF00024"/>
    </source>
</evidence>
<reference evidence="2" key="1">
    <citation type="journal article" date="2019" name="bioRxiv">
        <title>The Genome of the Zebra Mussel, Dreissena polymorpha: A Resource for Invasive Species Research.</title>
        <authorList>
            <person name="McCartney M.A."/>
            <person name="Auch B."/>
            <person name="Kono T."/>
            <person name="Mallez S."/>
            <person name="Zhang Y."/>
            <person name="Obille A."/>
            <person name="Becker A."/>
            <person name="Abrahante J.E."/>
            <person name="Garbe J."/>
            <person name="Badalamenti J.P."/>
            <person name="Herman A."/>
            <person name="Mangelson H."/>
            <person name="Liachko I."/>
            <person name="Sullivan S."/>
            <person name="Sone E.D."/>
            <person name="Koren S."/>
            <person name="Silverstein K.A.T."/>
            <person name="Beckman K.B."/>
            <person name="Gohl D.M."/>
        </authorList>
    </citation>
    <scope>NUCLEOTIDE SEQUENCE</scope>
    <source>
        <strain evidence="2">Duluth1</strain>
        <tissue evidence="2">Whole animal</tissue>
    </source>
</reference>
<name>A0A9D4NMS2_DREPO</name>
<dbReference type="Pfam" id="PF00024">
    <property type="entry name" value="PAN_1"/>
    <property type="match status" value="1"/>
</dbReference>